<protein>
    <recommendedName>
        <fullName evidence="4">Protein-L-isoaspartate O-methyltransferase</fullName>
        <ecNumber evidence="3">2.1.1.77</ecNumber>
    </recommendedName>
    <alternativeName>
        <fullName evidence="11">L-isoaspartyl protein carboxyl methyltransferase</fullName>
    </alternativeName>
    <alternativeName>
        <fullName evidence="9">Protein L-isoaspartyl methyltransferase</fullName>
    </alternativeName>
    <alternativeName>
        <fullName evidence="10">Protein-beta-aspartate methyltransferase</fullName>
    </alternativeName>
</protein>
<keyword evidence="13" id="KW-1185">Reference proteome</keyword>
<sequence length="391" mass="42275">MTTSAEESRRFFEARIRLARQLERSGVVLSGSLIEAFLNVPRHTFVPAFFRRDGETFRPWRPTDDDRDAWTAAVYGDDSLITELDGVHVEDAEAREMTGVPTSSSTAPSLMADMLDALDVSKGSRVLEVGTGSGYNAALLCWLAGAENVTTVDDSDRLASLARRRLASLGLQPRVLAADGAEGAPERAPFDRIIATCSVRRIPASWFEQCAPNGILVVPIKGTLAGGMIARLTKLPDGSAAGNIMHTPAAFMPLSSGPRPGVEIPPGENGVRRDSGLSGGVLDNWTFSFFAQLHMSASTVRTYESVAGTHLTTLFDAADGSVARVEDRRPGPGATVVTSGPRDLWAEIENAHGEWLRLNRPRREWFTITATPGKQVIGFRAPDGQVFQWTL</sequence>
<evidence type="ECO:0000256" key="7">
    <source>
        <dbReference type="ARBA" id="ARBA00022679"/>
    </source>
</evidence>
<evidence type="ECO:0000256" key="4">
    <source>
        <dbReference type="ARBA" id="ARBA00013346"/>
    </source>
</evidence>
<evidence type="ECO:0000256" key="1">
    <source>
        <dbReference type="ARBA" id="ARBA00004496"/>
    </source>
</evidence>
<dbReference type="Proteomes" id="UP001183420">
    <property type="component" value="Unassembled WGS sequence"/>
</dbReference>
<dbReference type="PANTHER" id="PTHR11579">
    <property type="entry name" value="PROTEIN-L-ISOASPARTATE O-METHYLTRANSFERASE"/>
    <property type="match status" value="1"/>
</dbReference>
<evidence type="ECO:0000256" key="2">
    <source>
        <dbReference type="ARBA" id="ARBA00005369"/>
    </source>
</evidence>
<keyword evidence="7" id="KW-0808">Transferase</keyword>
<evidence type="ECO:0000256" key="9">
    <source>
        <dbReference type="ARBA" id="ARBA00030757"/>
    </source>
</evidence>
<evidence type="ECO:0000256" key="3">
    <source>
        <dbReference type="ARBA" id="ARBA00011890"/>
    </source>
</evidence>
<dbReference type="Gene3D" id="3.40.50.150">
    <property type="entry name" value="Vaccinia Virus protein VP39"/>
    <property type="match status" value="1"/>
</dbReference>
<proteinExistence type="inferred from homology"/>
<name>A0ABU2LZN9_9ACTN</name>
<keyword evidence="6 12" id="KW-0489">Methyltransferase</keyword>
<gene>
    <name evidence="12" type="ORF">RNC47_32485</name>
</gene>
<dbReference type="EMBL" id="JAVREM010000083">
    <property type="protein sequence ID" value="MDT0323039.1"/>
    <property type="molecule type" value="Genomic_DNA"/>
</dbReference>
<comment type="caution">
    <text evidence="12">The sequence shown here is derived from an EMBL/GenBank/DDBJ whole genome shotgun (WGS) entry which is preliminary data.</text>
</comment>
<dbReference type="EC" id="2.1.1.77" evidence="3"/>
<dbReference type="GO" id="GO:0008168">
    <property type="term" value="F:methyltransferase activity"/>
    <property type="evidence" value="ECO:0007669"/>
    <property type="project" value="UniProtKB-KW"/>
</dbReference>
<comment type="similarity">
    <text evidence="2">Belongs to the methyltransferase superfamily. L-isoaspartyl/D-aspartyl protein methyltransferase family.</text>
</comment>
<reference evidence="13" key="1">
    <citation type="submission" date="2023-07" db="EMBL/GenBank/DDBJ databases">
        <title>30 novel species of actinomycetes from the DSMZ collection.</title>
        <authorList>
            <person name="Nouioui I."/>
        </authorList>
    </citation>
    <scope>NUCLEOTIDE SEQUENCE [LARGE SCALE GENOMIC DNA]</scope>
    <source>
        <strain evidence="13">DSM 44918</strain>
    </source>
</reference>
<evidence type="ECO:0000256" key="11">
    <source>
        <dbReference type="ARBA" id="ARBA00031350"/>
    </source>
</evidence>
<evidence type="ECO:0000256" key="6">
    <source>
        <dbReference type="ARBA" id="ARBA00022603"/>
    </source>
</evidence>
<dbReference type="CDD" id="cd02440">
    <property type="entry name" value="AdoMet_MTases"/>
    <property type="match status" value="1"/>
</dbReference>
<evidence type="ECO:0000256" key="5">
    <source>
        <dbReference type="ARBA" id="ARBA00022490"/>
    </source>
</evidence>
<dbReference type="GO" id="GO:0032259">
    <property type="term" value="P:methylation"/>
    <property type="evidence" value="ECO:0007669"/>
    <property type="project" value="UniProtKB-KW"/>
</dbReference>
<comment type="subcellular location">
    <subcellularLocation>
        <location evidence="1">Cytoplasm</location>
    </subcellularLocation>
</comment>
<keyword evidence="5" id="KW-0963">Cytoplasm</keyword>
<dbReference type="InterPro" id="IPR000682">
    <property type="entry name" value="PCMT"/>
</dbReference>
<dbReference type="SUPFAM" id="SSF53335">
    <property type="entry name" value="S-adenosyl-L-methionine-dependent methyltransferases"/>
    <property type="match status" value="1"/>
</dbReference>
<dbReference type="InterPro" id="IPR029063">
    <property type="entry name" value="SAM-dependent_MTases_sf"/>
</dbReference>
<dbReference type="PANTHER" id="PTHR11579:SF0">
    <property type="entry name" value="PROTEIN-L-ISOASPARTATE(D-ASPARTATE) O-METHYLTRANSFERASE"/>
    <property type="match status" value="1"/>
</dbReference>
<evidence type="ECO:0000313" key="12">
    <source>
        <dbReference type="EMBL" id="MDT0323039.1"/>
    </source>
</evidence>
<evidence type="ECO:0000256" key="8">
    <source>
        <dbReference type="ARBA" id="ARBA00022691"/>
    </source>
</evidence>
<evidence type="ECO:0000256" key="10">
    <source>
        <dbReference type="ARBA" id="ARBA00031323"/>
    </source>
</evidence>
<dbReference type="Pfam" id="PF01135">
    <property type="entry name" value="PCMT"/>
    <property type="match status" value="1"/>
</dbReference>
<organism evidence="12 13">
    <name type="scientific">Streptomyces millisiae</name>
    <dbReference type="NCBI Taxonomy" id="3075542"/>
    <lineage>
        <taxon>Bacteria</taxon>
        <taxon>Bacillati</taxon>
        <taxon>Actinomycetota</taxon>
        <taxon>Actinomycetes</taxon>
        <taxon>Kitasatosporales</taxon>
        <taxon>Streptomycetaceae</taxon>
        <taxon>Streptomyces</taxon>
    </lineage>
</organism>
<keyword evidence="8" id="KW-0949">S-adenosyl-L-methionine</keyword>
<dbReference type="RefSeq" id="WP_311604031.1">
    <property type="nucleotide sequence ID" value="NZ_JAVREM010000083.1"/>
</dbReference>
<evidence type="ECO:0000313" key="13">
    <source>
        <dbReference type="Proteomes" id="UP001183420"/>
    </source>
</evidence>
<accession>A0ABU2LZN9</accession>